<evidence type="ECO:0000259" key="1">
    <source>
        <dbReference type="Pfam" id="PF08044"/>
    </source>
</evidence>
<dbReference type="InterPro" id="IPR012551">
    <property type="entry name" value="DUF1707_SHOCT-like"/>
</dbReference>
<feature type="domain" description="DUF1707" evidence="1">
    <location>
        <begin position="18"/>
        <end position="70"/>
    </location>
</feature>
<organism evidence="2 3">
    <name type="scientific">Amycolatopsis pretoriensis</name>
    <dbReference type="NCBI Taxonomy" id="218821"/>
    <lineage>
        <taxon>Bacteria</taxon>
        <taxon>Bacillati</taxon>
        <taxon>Actinomycetota</taxon>
        <taxon>Actinomycetes</taxon>
        <taxon>Pseudonocardiales</taxon>
        <taxon>Pseudonocardiaceae</taxon>
        <taxon>Amycolatopsis</taxon>
    </lineage>
</organism>
<dbReference type="PANTHER" id="PTHR40763">
    <property type="entry name" value="MEMBRANE PROTEIN-RELATED"/>
    <property type="match status" value="1"/>
</dbReference>
<keyword evidence="3" id="KW-1185">Reference proteome</keyword>
<proteinExistence type="predicted"/>
<gene>
    <name evidence="2" type="ORF">SAMN05421837_10950</name>
</gene>
<dbReference type="EMBL" id="FNUJ01000009">
    <property type="protein sequence ID" value="SEF35893.1"/>
    <property type="molecule type" value="Genomic_DNA"/>
</dbReference>
<sequence length="221" mass="23387">MVIAAKLRRVSELTPDQMRASDADRERVAQVLHNALSEGRITVNELEERLSTVYAAKTIGELKPVTADLPTSSAALEPAPTRALGFPDQRIGGHPGSPVSIGVMSGAVRKGSWVLPPQHTSFAFWGGAEIDLRQARFADRQCTITAVAIMGGITITVPDDINVDVTGIGFMGGFVLEDKSGAPPAPPTAPTVKINGLGFWGGVVVYRRPAQRAEPPQIEGA</sequence>
<dbReference type="STRING" id="218821.SAMN05421837_10950"/>
<dbReference type="Proteomes" id="UP000198878">
    <property type="component" value="Unassembled WGS sequence"/>
</dbReference>
<name>A0A1H5RBZ3_9PSEU</name>
<evidence type="ECO:0000313" key="3">
    <source>
        <dbReference type="Proteomes" id="UP000198878"/>
    </source>
</evidence>
<protein>
    <submittedName>
        <fullName evidence="2">Cell wall-active antibiotics response 4TMS YvqF</fullName>
    </submittedName>
</protein>
<dbReference type="PANTHER" id="PTHR40763:SF4">
    <property type="entry name" value="DUF1707 DOMAIN-CONTAINING PROTEIN"/>
    <property type="match status" value="1"/>
</dbReference>
<evidence type="ECO:0000313" key="2">
    <source>
        <dbReference type="EMBL" id="SEF35893.1"/>
    </source>
</evidence>
<reference evidence="3" key="1">
    <citation type="submission" date="2016-10" db="EMBL/GenBank/DDBJ databases">
        <authorList>
            <person name="Varghese N."/>
            <person name="Submissions S."/>
        </authorList>
    </citation>
    <scope>NUCLEOTIDE SEQUENCE [LARGE SCALE GENOMIC DNA]</scope>
    <source>
        <strain evidence="3">DSM 44654</strain>
    </source>
</reference>
<accession>A0A1H5RBZ3</accession>
<dbReference type="Pfam" id="PF08044">
    <property type="entry name" value="DUF1707"/>
    <property type="match status" value="1"/>
</dbReference>
<dbReference type="AlphaFoldDB" id="A0A1H5RBZ3"/>